<reference evidence="6 7" key="1">
    <citation type="submission" date="2021-11" db="EMBL/GenBank/DDBJ databases">
        <title>Draft genome sequence of Paenibacillus profundus YoMME, a new Gram-positive bacteria with exoelectrogenic properties.</title>
        <authorList>
            <person name="Hubenova Y."/>
            <person name="Hubenova E."/>
            <person name="Manasiev Y."/>
            <person name="Peykov S."/>
            <person name="Mitov M."/>
        </authorList>
    </citation>
    <scope>NUCLEOTIDE SEQUENCE [LARGE SCALE GENOMIC DNA]</scope>
    <source>
        <strain evidence="6 7">YoMME</strain>
    </source>
</reference>
<comment type="catalytic activity">
    <reaction evidence="1">
        <text>3',5'-cyclic CMP + H2O = CMP + H(+)</text>
        <dbReference type="Rhea" id="RHEA:72675"/>
        <dbReference type="ChEBI" id="CHEBI:15377"/>
        <dbReference type="ChEBI" id="CHEBI:15378"/>
        <dbReference type="ChEBI" id="CHEBI:58003"/>
        <dbReference type="ChEBI" id="CHEBI:60377"/>
    </reaction>
    <physiologicalReaction direction="left-to-right" evidence="1">
        <dbReference type="Rhea" id="RHEA:72676"/>
    </physiologicalReaction>
</comment>
<proteinExistence type="predicted"/>
<dbReference type="RefSeq" id="WP_233695787.1">
    <property type="nucleotide sequence ID" value="NZ_JAJNBZ010000002.1"/>
</dbReference>
<protein>
    <submittedName>
        <fullName evidence="6">MBL fold metallo-hydrolase</fullName>
    </submittedName>
</protein>
<dbReference type="PROSITE" id="PS51257">
    <property type="entry name" value="PROKAR_LIPOPROTEIN"/>
    <property type="match status" value="1"/>
</dbReference>
<comment type="catalytic activity">
    <reaction evidence="3">
        <text>3',5'-cyclic UMP + H2O = UMP + H(+)</text>
        <dbReference type="Rhea" id="RHEA:70575"/>
        <dbReference type="ChEBI" id="CHEBI:15377"/>
        <dbReference type="ChEBI" id="CHEBI:15378"/>
        <dbReference type="ChEBI" id="CHEBI:57865"/>
        <dbReference type="ChEBI" id="CHEBI:184387"/>
    </reaction>
    <physiologicalReaction direction="left-to-right" evidence="3">
        <dbReference type="Rhea" id="RHEA:70576"/>
    </physiologicalReaction>
</comment>
<dbReference type="InterPro" id="IPR052159">
    <property type="entry name" value="Competence_DNA_uptake"/>
</dbReference>
<dbReference type="CDD" id="cd07731">
    <property type="entry name" value="ComA-like_MBL-fold"/>
    <property type="match status" value="1"/>
</dbReference>
<dbReference type="Gene3D" id="3.60.15.10">
    <property type="entry name" value="Ribonuclease Z/Hydroxyacylglutathione hydrolase-like"/>
    <property type="match status" value="1"/>
</dbReference>
<evidence type="ECO:0000256" key="1">
    <source>
        <dbReference type="ARBA" id="ARBA00034221"/>
    </source>
</evidence>
<evidence type="ECO:0000256" key="4">
    <source>
        <dbReference type="SAM" id="SignalP"/>
    </source>
</evidence>
<keyword evidence="7" id="KW-1185">Reference proteome</keyword>
<keyword evidence="4" id="KW-0732">Signal</keyword>
<feature type="signal peptide" evidence="4">
    <location>
        <begin position="1"/>
        <end position="26"/>
    </location>
</feature>
<dbReference type="InterPro" id="IPR035681">
    <property type="entry name" value="ComA-like_MBL"/>
</dbReference>
<evidence type="ECO:0000313" key="6">
    <source>
        <dbReference type="EMBL" id="MCE5168545.1"/>
    </source>
</evidence>
<dbReference type="EMBL" id="JAJNBZ010000002">
    <property type="protein sequence ID" value="MCE5168545.1"/>
    <property type="molecule type" value="Genomic_DNA"/>
</dbReference>
<evidence type="ECO:0000259" key="5">
    <source>
        <dbReference type="SMART" id="SM00849"/>
    </source>
</evidence>
<feature type="chain" id="PRO_5045483380" evidence="4">
    <location>
        <begin position="27"/>
        <end position="291"/>
    </location>
</feature>
<organism evidence="6 7">
    <name type="scientific">Paenibacillus profundus</name>
    <dbReference type="NCBI Taxonomy" id="1173085"/>
    <lineage>
        <taxon>Bacteria</taxon>
        <taxon>Bacillati</taxon>
        <taxon>Bacillota</taxon>
        <taxon>Bacilli</taxon>
        <taxon>Bacillales</taxon>
        <taxon>Paenibacillaceae</taxon>
        <taxon>Paenibacillus</taxon>
    </lineage>
</organism>
<sequence>MKKHLYIVIGLILVLLLAACSPTSLPTANQTTPPQQAAAGTLQVYYLDVGQGDSTLIRTPKNQFVLIDGGYNSQGKNVVKYLEQLGVKELTAVIATHPDADHIGGLDTVIDAIPVKSVYAPKVSHTTNTYKDFLMAVKNRGLKIKSTKAGLQIPLDGVTAEFVAPVGEYGKDLNAWSAVLHLSFGNTSFLFTGDAEKKSETDMLAHPNKLRADVLKVGHHGSDTSTSPKFLTTVNPKYAVISVGEGNKYGHPKEAVMERLKKAKVSVYRTDKNGTVTAISDGTNIKFETVR</sequence>
<gene>
    <name evidence="6" type="ORF">LQV63_04360</name>
</gene>
<dbReference type="PANTHER" id="PTHR30619">
    <property type="entry name" value="DNA INTERNALIZATION/COMPETENCE PROTEIN COMEC/REC2"/>
    <property type="match status" value="1"/>
</dbReference>
<feature type="domain" description="Metallo-beta-lactamase" evidence="5">
    <location>
        <begin position="51"/>
        <end position="245"/>
    </location>
</feature>
<dbReference type="SMART" id="SM00849">
    <property type="entry name" value="Lactamase_B"/>
    <property type="match status" value="1"/>
</dbReference>
<dbReference type="SUPFAM" id="SSF56281">
    <property type="entry name" value="Metallo-hydrolase/oxidoreductase"/>
    <property type="match status" value="1"/>
</dbReference>
<comment type="caution">
    <text evidence="6">The sequence shown here is derived from an EMBL/GenBank/DDBJ whole genome shotgun (WGS) entry which is preliminary data.</text>
</comment>
<evidence type="ECO:0000313" key="7">
    <source>
        <dbReference type="Proteomes" id="UP001199916"/>
    </source>
</evidence>
<dbReference type="InterPro" id="IPR001279">
    <property type="entry name" value="Metallo-B-lactamas"/>
</dbReference>
<dbReference type="Proteomes" id="UP001199916">
    <property type="component" value="Unassembled WGS sequence"/>
</dbReference>
<dbReference type="Pfam" id="PF00753">
    <property type="entry name" value="Lactamase_B"/>
    <property type="match status" value="1"/>
</dbReference>
<evidence type="ECO:0000256" key="2">
    <source>
        <dbReference type="ARBA" id="ARBA00034301"/>
    </source>
</evidence>
<comment type="function">
    <text evidence="2">Counteracts the endogenous Pycsar antiviral defense system. Phosphodiesterase that enables metal-dependent hydrolysis of host cyclic nucleotide Pycsar defense signals such as cCMP and cUMP.</text>
</comment>
<dbReference type="PANTHER" id="PTHR30619:SF7">
    <property type="entry name" value="BETA-LACTAMASE DOMAIN PROTEIN"/>
    <property type="match status" value="1"/>
</dbReference>
<evidence type="ECO:0000256" key="3">
    <source>
        <dbReference type="ARBA" id="ARBA00048505"/>
    </source>
</evidence>
<name>A0ABS8Y9K1_9BACL</name>
<accession>A0ABS8Y9K1</accession>
<dbReference type="InterPro" id="IPR036866">
    <property type="entry name" value="RibonucZ/Hydroxyglut_hydro"/>
</dbReference>